<evidence type="ECO:0000313" key="2">
    <source>
        <dbReference type="EMBL" id="CAF0744185.1"/>
    </source>
</evidence>
<evidence type="ECO:0000256" key="1">
    <source>
        <dbReference type="SAM" id="Phobius"/>
    </source>
</evidence>
<keyword evidence="1" id="KW-0812">Transmembrane</keyword>
<comment type="caution">
    <text evidence="2">The sequence shown here is derived from an EMBL/GenBank/DDBJ whole genome shotgun (WGS) entry which is preliminary data.</text>
</comment>
<evidence type="ECO:0000313" key="5">
    <source>
        <dbReference type="Proteomes" id="UP000663877"/>
    </source>
</evidence>
<dbReference type="EMBL" id="CAJNOI010000005">
    <property type="protein sequence ID" value="CAF0744185.1"/>
    <property type="molecule type" value="Genomic_DNA"/>
</dbReference>
<keyword evidence="1" id="KW-1133">Transmembrane helix</keyword>
<dbReference type="AlphaFoldDB" id="A0A813NWJ3"/>
<protein>
    <submittedName>
        <fullName evidence="2">Uncharacterized protein</fullName>
    </submittedName>
</protein>
<feature type="transmembrane region" description="Helical" evidence="1">
    <location>
        <begin position="337"/>
        <end position="360"/>
    </location>
</feature>
<evidence type="ECO:0000313" key="4">
    <source>
        <dbReference type="Proteomes" id="UP000663832"/>
    </source>
</evidence>
<name>A0A813NWJ3_9BILA</name>
<organism evidence="2 5">
    <name type="scientific">Adineta steineri</name>
    <dbReference type="NCBI Taxonomy" id="433720"/>
    <lineage>
        <taxon>Eukaryota</taxon>
        <taxon>Metazoa</taxon>
        <taxon>Spiralia</taxon>
        <taxon>Gnathifera</taxon>
        <taxon>Rotifera</taxon>
        <taxon>Eurotatoria</taxon>
        <taxon>Bdelloidea</taxon>
        <taxon>Adinetida</taxon>
        <taxon>Adinetidae</taxon>
        <taxon>Adineta</taxon>
    </lineage>
</organism>
<keyword evidence="4" id="KW-1185">Reference proteome</keyword>
<proteinExistence type="predicted"/>
<dbReference type="Proteomes" id="UP000663832">
    <property type="component" value="Unassembled WGS sequence"/>
</dbReference>
<sequence>MGRSSTDELVDNITSKANYIKELPRRIDSSMTAAVTEWKSLVAKACLPLVLELAPDSSDTTAQLPSSDYMIDLRAGINVLPRRFESQRKPIDAEAKLLQIQHEKKIEQNEIKCYKMNEKGEQFQFKFESSRPSLLFSSRKTSHESSKFIQEFRKFTFPDKVLNNQITIYEPKHSFKYCAYPNCSSTNGIKDNITHLQLCENHEKELKNNLDSQWIPPQALEIYNIIKAQGEKDCEENHHRIYYQLLPQLNKWIEEIDNMIPTDCSGTGSHVSATDAWLVLQLRPIRQLIMLMKSFIFIYRMYLNPHPDVIAALIALFIHVTESCAVRETICQEVTKMIRSFCGIVSSIFNYFGIGILYTLDMIITDDAYLAIILKGLGLTLMVIGWSLISAAFAPIIIVGGSATIAVGGAVAGIAAIGAGLTSVTIGRRMGEERENRSAPDPRLIQVHLNLALARERLWQWIGNE</sequence>
<dbReference type="OrthoDB" id="10372007at2759"/>
<dbReference type="EMBL" id="CAJNOM010000069">
    <property type="protein sequence ID" value="CAF0972633.1"/>
    <property type="molecule type" value="Genomic_DNA"/>
</dbReference>
<gene>
    <name evidence="2" type="ORF">BJG266_LOCUS2034</name>
    <name evidence="3" type="ORF">QVE165_LOCUS13416</name>
</gene>
<feature type="transmembrane region" description="Helical" evidence="1">
    <location>
        <begin position="372"/>
        <end position="399"/>
    </location>
</feature>
<accession>A0A813NWJ3</accession>
<reference evidence="2" key="1">
    <citation type="submission" date="2021-02" db="EMBL/GenBank/DDBJ databases">
        <authorList>
            <person name="Nowell W R."/>
        </authorList>
    </citation>
    <scope>NUCLEOTIDE SEQUENCE</scope>
</reference>
<evidence type="ECO:0000313" key="3">
    <source>
        <dbReference type="EMBL" id="CAF0972633.1"/>
    </source>
</evidence>
<feature type="transmembrane region" description="Helical" evidence="1">
    <location>
        <begin position="405"/>
        <end position="427"/>
    </location>
</feature>
<dbReference type="Proteomes" id="UP000663877">
    <property type="component" value="Unassembled WGS sequence"/>
</dbReference>
<keyword evidence="1" id="KW-0472">Membrane</keyword>